<proteinExistence type="predicted"/>
<evidence type="ECO:0000313" key="2">
    <source>
        <dbReference type="Proteomes" id="UP001317191"/>
    </source>
</evidence>
<comment type="caution">
    <text evidence="1">The sequence shown here is derived from an EMBL/GenBank/DDBJ whole genome shotgun (WGS) entry which is preliminary data.</text>
</comment>
<reference evidence="1 2" key="1">
    <citation type="submission" date="2022-05" db="EMBL/GenBank/DDBJ databases">
        <title>Flavobacterium sp., isolated from activated sludge.</title>
        <authorList>
            <person name="Ran Q."/>
        </authorList>
    </citation>
    <scope>NUCLEOTIDE SEQUENCE [LARGE SCALE GENOMIC DNA]</scope>
    <source>
        <strain evidence="1 2">HXWNR70</strain>
    </source>
</reference>
<dbReference type="EMBL" id="JAMLJM010000003">
    <property type="protein sequence ID" value="MCL9808755.1"/>
    <property type="molecule type" value="Genomic_DNA"/>
</dbReference>
<dbReference type="RefSeq" id="WP_250592103.1">
    <property type="nucleotide sequence ID" value="NZ_JAMLJM010000003.1"/>
</dbReference>
<name>A0ABT0TN41_9FLAO</name>
<accession>A0ABT0TN41</accession>
<gene>
    <name evidence="1" type="ORF">NAT50_05220</name>
</gene>
<dbReference type="Proteomes" id="UP001317191">
    <property type="component" value="Unassembled WGS sequence"/>
</dbReference>
<protein>
    <submittedName>
        <fullName evidence="1">Uncharacterized protein</fullName>
    </submittedName>
</protein>
<keyword evidence="2" id="KW-1185">Reference proteome</keyword>
<sequence>MAKLYTEEKNVTTDMYPKKETIDFILSYSKALKIVQVGTEKMELHSN</sequence>
<organism evidence="1 2">
    <name type="scientific">Flavobacterium luminosum</name>
    <dbReference type="NCBI Taxonomy" id="2949086"/>
    <lineage>
        <taxon>Bacteria</taxon>
        <taxon>Pseudomonadati</taxon>
        <taxon>Bacteroidota</taxon>
        <taxon>Flavobacteriia</taxon>
        <taxon>Flavobacteriales</taxon>
        <taxon>Flavobacteriaceae</taxon>
        <taxon>Flavobacterium</taxon>
    </lineage>
</organism>
<evidence type="ECO:0000313" key="1">
    <source>
        <dbReference type="EMBL" id="MCL9808755.1"/>
    </source>
</evidence>